<dbReference type="RefSeq" id="WP_276092475.1">
    <property type="nucleotide sequence ID" value="NZ_JARJBC010000003.1"/>
</dbReference>
<feature type="transmembrane region" description="Helical" evidence="2">
    <location>
        <begin position="105"/>
        <end position="138"/>
    </location>
</feature>
<evidence type="ECO:0000259" key="3">
    <source>
        <dbReference type="Pfam" id="PF01757"/>
    </source>
</evidence>
<evidence type="ECO:0000256" key="2">
    <source>
        <dbReference type="SAM" id="Phobius"/>
    </source>
</evidence>
<feature type="domain" description="Acyltransferase 3" evidence="3">
    <location>
        <begin position="32"/>
        <end position="362"/>
    </location>
</feature>
<feature type="transmembrane region" description="Helical" evidence="2">
    <location>
        <begin position="189"/>
        <end position="210"/>
    </location>
</feature>
<dbReference type="Pfam" id="PF01757">
    <property type="entry name" value="Acyl_transf_3"/>
    <property type="match status" value="1"/>
</dbReference>
<evidence type="ECO:0000313" key="4">
    <source>
        <dbReference type="EMBL" id="MDF3288721.1"/>
    </source>
</evidence>
<comment type="caution">
    <text evidence="4">The sequence shown here is derived from an EMBL/GenBank/DDBJ whole genome shotgun (WGS) entry which is preliminary data.</text>
</comment>
<feature type="transmembrane region" description="Helical" evidence="2">
    <location>
        <begin position="158"/>
        <end position="177"/>
    </location>
</feature>
<proteinExistence type="predicted"/>
<reference evidence="4 5" key="1">
    <citation type="submission" date="2023-03" db="EMBL/GenBank/DDBJ databases">
        <title>Draft genome sequence of Streptomyces sp. RB6PN23 isolated from peat swamp forest in Thailand.</title>
        <authorList>
            <person name="Klaysubun C."/>
            <person name="Duangmal K."/>
        </authorList>
    </citation>
    <scope>NUCLEOTIDE SEQUENCE [LARGE SCALE GENOMIC DNA]</scope>
    <source>
        <strain evidence="4 5">RB6PN23</strain>
    </source>
</reference>
<dbReference type="Proteomes" id="UP001216579">
    <property type="component" value="Unassembled WGS sequence"/>
</dbReference>
<keyword evidence="5" id="KW-1185">Reference proteome</keyword>
<feature type="transmembrane region" description="Helical" evidence="2">
    <location>
        <begin position="65"/>
        <end position="84"/>
    </location>
</feature>
<accession>A0ABT5ZFY4</accession>
<feature type="transmembrane region" description="Helical" evidence="2">
    <location>
        <begin position="222"/>
        <end position="241"/>
    </location>
</feature>
<keyword evidence="4" id="KW-0808">Transferase</keyword>
<keyword evidence="4" id="KW-0012">Acyltransferase</keyword>
<feature type="transmembrane region" description="Helical" evidence="2">
    <location>
        <begin position="340"/>
        <end position="362"/>
    </location>
</feature>
<dbReference type="InterPro" id="IPR050879">
    <property type="entry name" value="Acyltransferase_3"/>
</dbReference>
<feature type="transmembrane region" description="Helical" evidence="2">
    <location>
        <begin position="253"/>
        <end position="270"/>
    </location>
</feature>
<keyword evidence="2" id="KW-0812">Transmembrane</keyword>
<feature type="compositionally biased region" description="Pro residues" evidence="1">
    <location>
        <begin position="1"/>
        <end position="12"/>
    </location>
</feature>
<evidence type="ECO:0000256" key="1">
    <source>
        <dbReference type="SAM" id="MobiDB-lite"/>
    </source>
</evidence>
<gene>
    <name evidence="4" type="ORF">P3G67_05645</name>
</gene>
<dbReference type="InterPro" id="IPR002656">
    <property type="entry name" value="Acyl_transf_3_dom"/>
</dbReference>
<dbReference type="EMBL" id="JARJBC010000003">
    <property type="protein sequence ID" value="MDF3288721.1"/>
    <property type="molecule type" value="Genomic_DNA"/>
</dbReference>
<feature type="transmembrane region" description="Helical" evidence="2">
    <location>
        <begin position="276"/>
        <end position="299"/>
    </location>
</feature>
<dbReference type="PANTHER" id="PTHR23028:SF53">
    <property type="entry name" value="ACYL_TRANSF_3 DOMAIN-CONTAINING PROTEIN"/>
    <property type="match status" value="1"/>
</dbReference>
<dbReference type="GO" id="GO:0016746">
    <property type="term" value="F:acyltransferase activity"/>
    <property type="evidence" value="ECO:0007669"/>
    <property type="project" value="UniProtKB-KW"/>
</dbReference>
<keyword evidence="2" id="KW-1133">Transmembrane helix</keyword>
<feature type="transmembrane region" description="Helical" evidence="2">
    <location>
        <begin position="311"/>
        <end position="334"/>
    </location>
</feature>
<evidence type="ECO:0000313" key="5">
    <source>
        <dbReference type="Proteomes" id="UP001216579"/>
    </source>
</evidence>
<organism evidence="4 5">
    <name type="scientific">Streptomyces silvisoli</name>
    <dbReference type="NCBI Taxonomy" id="3034235"/>
    <lineage>
        <taxon>Bacteria</taxon>
        <taxon>Bacillati</taxon>
        <taxon>Actinomycetota</taxon>
        <taxon>Actinomycetes</taxon>
        <taxon>Kitasatosporales</taxon>
        <taxon>Streptomycetaceae</taxon>
        <taxon>Streptomyces</taxon>
    </lineage>
</organism>
<sequence>MNPGRPFEPPSQPRTQRTAKTTARPASARLPSLTGLRFAAAGAVVYTHARLLVSPHLVGTFGPEVWVSMSSVSLFFILSGYLLTHSARPTDTAWTFWRRRAAKILPNHVFTWCVAVAVLVGAGGVAAISGAGAAALVANLLLVNTWIPSSRFVFAGNPVSWSLAAEMFFYLLFPVLLPRVERLSRRGLLIGSAMAIAVVWTWPVLCGFVINPAGAFFPGYWFLYVLPVTRLPEFLLGMMVARLSMTGGRLPRVGAVPAGLSAVGMVVFSGDHLSHTFMYAAVNVVPLALLVHATARLDLEGKPSLLRARPVVFLGEISYAMYLVHALVLTAAFVCLTDRGWSRGAAVVVALPLVPLASWLLYVTVERPCMRQFATARRCHTREPSNK</sequence>
<protein>
    <submittedName>
        <fullName evidence="4">Acyltransferase</fullName>
    </submittedName>
</protein>
<feature type="region of interest" description="Disordered" evidence="1">
    <location>
        <begin position="1"/>
        <end position="26"/>
    </location>
</feature>
<name>A0ABT5ZFY4_9ACTN</name>
<keyword evidence="2" id="KW-0472">Membrane</keyword>
<dbReference type="PANTHER" id="PTHR23028">
    <property type="entry name" value="ACETYLTRANSFERASE"/>
    <property type="match status" value="1"/>
</dbReference>